<evidence type="ECO:0000313" key="2">
    <source>
        <dbReference type="Proteomes" id="UP000230423"/>
    </source>
</evidence>
<protein>
    <recommendedName>
        <fullName evidence="3">Choloylglycine hydrolase/NAAA C-terminal domain-containing protein</fullName>
    </recommendedName>
</protein>
<name>A0A2G9T4A4_TELCI</name>
<dbReference type="Proteomes" id="UP000230423">
    <property type="component" value="Unassembled WGS sequence"/>
</dbReference>
<evidence type="ECO:0008006" key="3">
    <source>
        <dbReference type="Google" id="ProtNLM"/>
    </source>
</evidence>
<dbReference type="OrthoDB" id="5273684at2759"/>
<evidence type="ECO:0000313" key="1">
    <source>
        <dbReference type="EMBL" id="PIO52794.1"/>
    </source>
</evidence>
<organism evidence="1 2">
    <name type="scientific">Teladorsagia circumcincta</name>
    <name type="common">Brown stomach worm</name>
    <name type="synonym">Ostertagia circumcincta</name>
    <dbReference type="NCBI Taxonomy" id="45464"/>
    <lineage>
        <taxon>Eukaryota</taxon>
        <taxon>Metazoa</taxon>
        <taxon>Ecdysozoa</taxon>
        <taxon>Nematoda</taxon>
        <taxon>Chromadorea</taxon>
        <taxon>Rhabditida</taxon>
        <taxon>Rhabditina</taxon>
        <taxon>Rhabditomorpha</taxon>
        <taxon>Strongyloidea</taxon>
        <taxon>Trichostrongylidae</taxon>
        <taxon>Teladorsagia</taxon>
    </lineage>
</organism>
<dbReference type="GO" id="GO:0017040">
    <property type="term" value="F:N-acylsphingosine amidohydrolase activity"/>
    <property type="evidence" value="ECO:0007669"/>
    <property type="project" value="TreeGrafter"/>
</dbReference>
<dbReference type="EMBL" id="KZ426020">
    <property type="protein sequence ID" value="PIO52794.1"/>
    <property type="molecule type" value="Genomic_DNA"/>
</dbReference>
<dbReference type="PANTHER" id="PTHR28583:SF3">
    <property type="entry name" value="ACID CERAMIDASE-RELATED"/>
    <property type="match status" value="1"/>
</dbReference>
<dbReference type="PANTHER" id="PTHR28583">
    <property type="entry name" value="ACID AMIDASE"/>
    <property type="match status" value="1"/>
</dbReference>
<reference evidence="1" key="1">
    <citation type="submission" date="2015-09" db="EMBL/GenBank/DDBJ databases">
        <title>Draft genome of the parasitic nematode Teladorsagia circumcincta isolate WARC Sus (inbred).</title>
        <authorList>
            <person name="Mitreva M."/>
        </authorList>
    </citation>
    <scope>NUCLEOTIDE SEQUENCE [LARGE SCALE GENOMIC DNA]</scope>
    <source>
        <strain evidence="1">S</strain>
    </source>
</reference>
<feature type="non-terminal residue" evidence="1">
    <location>
        <position position="1"/>
    </location>
</feature>
<proteinExistence type="predicted"/>
<accession>A0A2G9T4A4</accession>
<dbReference type="AlphaFoldDB" id="A0A2G9T4A4"/>
<gene>
    <name evidence="1" type="ORF">TELCIR_25896</name>
</gene>
<sequence>GIADEIGVNLGQLAFLNIFYELSRFCTSIVAQPPGSKDMFHARNLDFGQLFVWNIGAQSWDLTDSLKKVTVNLNFIRNGTTLFKGTTLAGHVGVLTGLR</sequence>
<keyword evidence="2" id="KW-1185">Reference proteome</keyword>